<dbReference type="EMBL" id="JBJQOH010000002">
    <property type="protein sequence ID" value="KAL3698728.1"/>
    <property type="molecule type" value="Genomic_DNA"/>
</dbReference>
<evidence type="ECO:0000313" key="3">
    <source>
        <dbReference type="Proteomes" id="UP001633002"/>
    </source>
</evidence>
<protein>
    <submittedName>
        <fullName evidence="2">Uncharacterized protein</fullName>
    </submittedName>
</protein>
<dbReference type="AlphaFoldDB" id="A0ABD3I4W5"/>
<gene>
    <name evidence="2" type="ORF">R1sor_012804</name>
</gene>
<evidence type="ECO:0000313" key="2">
    <source>
        <dbReference type="EMBL" id="KAL3698728.1"/>
    </source>
</evidence>
<name>A0ABD3I4W5_9MARC</name>
<accession>A0ABD3I4W5</accession>
<proteinExistence type="predicted"/>
<comment type="caution">
    <text evidence="2">The sequence shown here is derived from an EMBL/GenBank/DDBJ whole genome shotgun (WGS) entry which is preliminary data.</text>
</comment>
<sequence>MVFPQGAPPLGLGREENLPADFAGTKLSVRKGRHVEPILHAMASSRSKHSSTLRKSPDGDGLPEAVKERLLHMDLEKGFLEERMKVLE</sequence>
<keyword evidence="3" id="KW-1185">Reference proteome</keyword>
<feature type="region of interest" description="Disordered" evidence="1">
    <location>
        <begin position="43"/>
        <end position="63"/>
    </location>
</feature>
<dbReference type="Proteomes" id="UP001633002">
    <property type="component" value="Unassembled WGS sequence"/>
</dbReference>
<organism evidence="2 3">
    <name type="scientific">Riccia sorocarpa</name>
    <dbReference type="NCBI Taxonomy" id="122646"/>
    <lineage>
        <taxon>Eukaryota</taxon>
        <taxon>Viridiplantae</taxon>
        <taxon>Streptophyta</taxon>
        <taxon>Embryophyta</taxon>
        <taxon>Marchantiophyta</taxon>
        <taxon>Marchantiopsida</taxon>
        <taxon>Marchantiidae</taxon>
        <taxon>Marchantiales</taxon>
        <taxon>Ricciaceae</taxon>
        <taxon>Riccia</taxon>
    </lineage>
</organism>
<evidence type="ECO:0000256" key="1">
    <source>
        <dbReference type="SAM" id="MobiDB-lite"/>
    </source>
</evidence>
<reference evidence="2 3" key="1">
    <citation type="submission" date="2024-09" db="EMBL/GenBank/DDBJ databases">
        <title>Chromosome-scale assembly of Riccia sorocarpa.</title>
        <authorList>
            <person name="Paukszto L."/>
        </authorList>
    </citation>
    <scope>NUCLEOTIDE SEQUENCE [LARGE SCALE GENOMIC DNA]</scope>
    <source>
        <strain evidence="2">LP-2024</strain>
        <tissue evidence="2">Aerial parts of the thallus</tissue>
    </source>
</reference>